<gene>
    <name evidence="2" type="ORF">DGI_1839</name>
</gene>
<dbReference type="GO" id="GO:0008237">
    <property type="term" value="F:metallopeptidase activity"/>
    <property type="evidence" value="ECO:0007669"/>
    <property type="project" value="InterPro"/>
</dbReference>
<dbReference type="InterPro" id="IPR027268">
    <property type="entry name" value="Peptidase_M4/M1_CTD_sf"/>
</dbReference>
<dbReference type="EMBL" id="CP006585">
    <property type="protein sequence ID" value="AGW13633.1"/>
    <property type="molecule type" value="Genomic_DNA"/>
</dbReference>
<dbReference type="AlphaFoldDB" id="T2GBH8"/>
<protein>
    <submittedName>
        <fullName evidence="2">Putative Peptidase M1 membrane alanine aminopeptidase</fullName>
    </submittedName>
</protein>
<evidence type="ECO:0000313" key="3">
    <source>
        <dbReference type="Proteomes" id="UP000016587"/>
    </source>
</evidence>
<keyword evidence="3" id="KW-1185">Reference proteome</keyword>
<dbReference type="HOGENOM" id="CLU_014353_0_0_7"/>
<dbReference type="Gene3D" id="1.10.390.10">
    <property type="entry name" value="Neutral Protease Domain 2"/>
    <property type="match status" value="1"/>
</dbReference>
<dbReference type="SUPFAM" id="SSF55486">
    <property type="entry name" value="Metalloproteases ('zincins'), catalytic domain"/>
    <property type="match status" value="1"/>
</dbReference>
<dbReference type="InterPro" id="IPR034015">
    <property type="entry name" value="M1_LTA4H"/>
</dbReference>
<reference evidence="3" key="2">
    <citation type="submission" date="2013-07" db="EMBL/GenBank/DDBJ databases">
        <authorList>
            <person name="Morais-Silva F.O."/>
            <person name="Rezende A.M."/>
            <person name="Pimentel C."/>
            <person name="Resende D.M."/>
            <person name="Santos C.I."/>
            <person name="Clemente C."/>
            <person name="de Oliveira L.M."/>
            <person name="da Silva S.M."/>
            <person name="Costa D.A."/>
            <person name="Varela-Raposo A."/>
            <person name="Horacio E.C.A."/>
            <person name="Matos M."/>
            <person name="Flores O."/>
            <person name="Ruiz J.C."/>
            <person name="Rodrigues-Pousada C."/>
        </authorList>
    </citation>
    <scope>NUCLEOTIDE SEQUENCE [LARGE SCALE GENOMIC DNA]</scope>
    <source>
        <strain evidence="3">ATCC 19364 / DSM 1382 / NCIMB 9332 / VKM B-1759</strain>
    </source>
</reference>
<dbReference type="eggNOG" id="COG0308">
    <property type="taxonomic scope" value="Bacteria"/>
</dbReference>
<dbReference type="PANTHER" id="PTHR45726:SF3">
    <property type="entry name" value="LEUKOTRIENE A-4 HYDROLASE"/>
    <property type="match status" value="1"/>
</dbReference>
<dbReference type="GO" id="GO:0008270">
    <property type="term" value="F:zinc ion binding"/>
    <property type="evidence" value="ECO:0007669"/>
    <property type="project" value="InterPro"/>
</dbReference>
<keyword evidence="2" id="KW-0378">Hydrolase</keyword>
<dbReference type="Proteomes" id="UP000016587">
    <property type="component" value="Chromosome"/>
</dbReference>
<dbReference type="PATRIC" id="fig|1121448.10.peg.1806"/>
<evidence type="ECO:0000259" key="1">
    <source>
        <dbReference type="Pfam" id="PF01433"/>
    </source>
</evidence>
<sequence length="707" mass="78195">MALFSFLAYAPAWGTPQARPLTHRLEARLLPELARIDVHDIIELPKDFFQDVPQDTPPVLELRMARQVEVLQAVLHAPAEDGAPRQIAVPVEQENGRLRLLLPEQAAGGELHLHTRCVFQEDVDEAPANMDNPGFGVEGVIHPKGAMLLAGSGWHPVSAQPNGDRFHITVRAPAGMLAVTTGTLVAFSEADGESLSVWETMPVLGPLPLAAGWWEVQESREAGVRVLTCLTKDTAALASRYLEASARWIRFYERLHGPYPFAQFLVVENFLPTGYGFPGFTLLGSAVLRLPFIPDTSLRHEIAHCWWGNGVFVDYSQGNWCEGLASYVADYLGEEEKSPDAARDYRLRTLRRYAQLAAGPEDFPLARFASRMSPATQAVGYGKAMFVFHMIRTRLGDEAFWNALRTVYREWLFREAGWEDLRRAFVEHGGWDEEESRRFLQQWIARPGAPVLALDAVRRQRRTFADHDGWQVDGVLTQQEPAYALPVRLEVGMGNAVVTRTMSLPQARAAFSLETPGRPQAVIIDPDAHLFRLLDPQEIPATVDTLKGSATCTAVLGAGVPPAYREMLPTLLAGISQPRARIVEETSLQEADVHALGHRDLLFFGQPETPIGRQLLGRIPALPEAAATAMPDVHLLVMHGDHADMPRGVRGLVHLAPQASAQAVSRPAFLIGHYGRYSVLAFREGQAVFKDTWPPGDGGTVHRFTEE</sequence>
<organism evidence="2 3">
    <name type="scientific">Megalodesulfovibrio gigas (strain ATCC 19364 / DSM 1382 / NCIMB 9332 / VKM B-1759)</name>
    <name type="common">Desulfovibrio gigas</name>
    <dbReference type="NCBI Taxonomy" id="1121448"/>
    <lineage>
        <taxon>Bacteria</taxon>
        <taxon>Pseudomonadati</taxon>
        <taxon>Thermodesulfobacteriota</taxon>
        <taxon>Desulfovibrionia</taxon>
        <taxon>Desulfovibrionales</taxon>
        <taxon>Desulfovibrionaceae</taxon>
        <taxon>Megalodesulfovibrio</taxon>
    </lineage>
</organism>
<dbReference type="Pfam" id="PF01433">
    <property type="entry name" value="Peptidase_M1"/>
    <property type="match status" value="1"/>
</dbReference>
<dbReference type="GO" id="GO:0004177">
    <property type="term" value="F:aminopeptidase activity"/>
    <property type="evidence" value="ECO:0007669"/>
    <property type="project" value="UniProtKB-KW"/>
</dbReference>
<keyword evidence="2" id="KW-0031">Aminopeptidase</keyword>
<name>T2GBH8_MEGG1</name>
<dbReference type="KEGG" id="dgg:DGI_1839"/>
<dbReference type="PANTHER" id="PTHR45726">
    <property type="entry name" value="LEUKOTRIENE A-4 HYDROLASE"/>
    <property type="match status" value="1"/>
</dbReference>
<proteinExistence type="predicted"/>
<accession>T2GBH8</accession>
<evidence type="ECO:0000313" key="2">
    <source>
        <dbReference type="EMBL" id="AGW13633.1"/>
    </source>
</evidence>
<reference evidence="2 3" key="1">
    <citation type="journal article" date="2013" name="J. Bacteriol.">
        <title>Roles of HynAB and Ech, the only two hydrogenases found in the model sulfate reducer Desulfovibrio gigas.</title>
        <authorList>
            <person name="Morais-Silva F.O."/>
            <person name="Santos C.I."/>
            <person name="Rodrigues R."/>
            <person name="Pereira I.A."/>
            <person name="Rodrigues-Pousada C."/>
        </authorList>
    </citation>
    <scope>NUCLEOTIDE SEQUENCE [LARGE SCALE GENOMIC DNA]</scope>
    <source>
        <strain evidence="3">ATCC 19364 / DSM 1382 / NCIMB 9332 / VKM B-1759</strain>
    </source>
</reference>
<feature type="domain" description="Peptidase M1 membrane alanine aminopeptidase" evidence="1">
    <location>
        <begin position="299"/>
        <end position="443"/>
    </location>
</feature>
<keyword evidence="2" id="KW-0645">Protease</keyword>
<dbReference type="InterPro" id="IPR014782">
    <property type="entry name" value="Peptidase_M1_dom"/>
</dbReference>
<dbReference type="STRING" id="1121448.DGI_1839"/>